<name>A0ABD5VBD6_9EURY</name>
<keyword evidence="2" id="KW-1185">Reference proteome</keyword>
<protein>
    <recommendedName>
        <fullName evidence="3">CHAT domain-containing protein</fullName>
    </recommendedName>
</protein>
<gene>
    <name evidence="1" type="ORF">ACFQGB_07685</name>
</gene>
<evidence type="ECO:0000313" key="2">
    <source>
        <dbReference type="Proteomes" id="UP001596395"/>
    </source>
</evidence>
<sequence>MEIAFRPTTDPPGLEIIDPVEQRHLRINTPEPVDPAAVSTDAFRFPVDAAVEIEIGSLRFEQREDVHVHDADGNVVADLQADSNVQIDTGGSYEIGVHSSIKVYCRVDAPFTIDQGIDNFEISFPGTRRIVVGARTLHERPAGTIVTTPDERGIADAISLFSSALKTTSPERSFPTLRGHPPLVELGDEFHVPDQIEATESDVTIEVPETFRHVLTVAPLSYYLAADIEFADAPRIVTDDGFVQDLGTEQAFEDAVARTLKQQFLLDCVVRTEGLFPAELHERKALEPELPFDLADTYERSVGDRLERYAAVPFDVVEPQLPRWPLTAHLPGDGEAATFLPFVVGDMGVVREATGDVRSVSASTTADDEDVLSGAGISNASDSEEAGVESDLSLTFVEPHHTGESLEHAWFGNHIPQGASMPTMAAFENQLDREERGESIDIAVICNDPHMIDEQTSLENAYGDRDELPYDVTTKFGLSTDALATFLVEESVDFLHYIGHAERDGLRCIDGKLDVREIETVNVQTFLLNACQSQAQAMALVERGAFGGVGTLGDVVNDYAIEIGKMFAHLLNLGFPLRSAIDIVSKTSTIGQQYLVVGDGSVDMVQSTGGSPFVCEVTGEGRFERDVSFDVYPTNYNPLGSQANVTLESVTDAYIVPAQTDTYSVPFDELREFLAWMTYPVIVNGEWRLNNQFGQADID</sequence>
<dbReference type="EMBL" id="JBHSXN010000002">
    <property type="protein sequence ID" value="MFC6952744.1"/>
    <property type="molecule type" value="Genomic_DNA"/>
</dbReference>
<dbReference type="RefSeq" id="WP_336349731.1">
    <property type="nucleotide sequence ID" value="NZ_JAZAQL010000002.1"/>
</dbReference>
<comment type="caution">
    <text evidence="1">The sequence shown here is derived from an EMBL/GenBank/DDBJ whole genome shotgun (WGS) entry which is preliminary data.</text>
</comment>
<proteinExistence type="predicted"/>
<dbReference type="AlphaFoldDB" id="A0ABD5VBD6"/>
<evidence type="ECO:0000313" key="1">
    <source>
        <dbReference type="EMBL" id="MFC6952744.1"/>
    </source>
</evidence>
<dbReference type="Proteomes" id="UP001596395">
    <property type="component" value="Unassembled WGS sequence"/>
</dbReference>
<organism evidence="1 2">
    <name type="scientific">Halorubellus litoreus</name>
    <dbReference type="NCBI Taxonomy" id="755308"/>
    <lineage>
        <taxon>Archaea</taxon>
        <taxon>Methanobacteriati</taxon>
        <taxon>Methanobacteriota</taxon>
        <taxon>Stenosarchaea group</taxon>
        <taxon>Halobacteria</taxon>
        <taxon>Halobacteriales</taxon>
        <taxon>Halorubellaceae</taxon>
        <taxon>Halorubellus</taxon>
    </lineage>
</organism>
<accession>A0ABD5VBD6</accession>
<reference evidence="1 2" key="1">
    <citation type="journal article" date="2019" name="Int. J. Syst. Evol. Microbiol.">
        <title>The Global Catalogue of Microorganisms (GCM) 10K type strain sequencing project: providing services to taxonomists for standard genome sequencing and annotation.</title>
        <authorList>
            <consortium name="The Broad Institute Genomics Platform"/>
            <consortium name="The Broad Institute Genome Sequencing Center for Infectious Disease"/>
            <person name="Wu L."/>
            <person name="Ma J."/>
        </authorList>
    </citation>
    <scope>NUCLEOTIDE SEQUENCE [LARGE SCALE GENOMIC DNA]</scope>
    <source>
        <strain evidence="1 2">GX26</strain>
    </source>
</reference>
<evidence type="ECO:0008006" key="3">
    <source>
        <dbReference type="Google" id="ProtNLM"/>
    </source>
</evidence>